<comment type="caution">
    <text evidence="1">The sequence shown here is derived from an EMBL/GenBank/DDBJ whole genome shotgun (WGS) entry which is preliminary data.</text>
</comment>
<dbReference type="Proteomes" id="UP000187486">
    <property type="component" value="Unassembled WGS sequence"/>
</dbReference>
<keyword evidence="2" id="KW-1185">Reference proteome</keyword>
<organism evidence="1 2">
    <name type="scientific">Amycolatopsis coloradensis</name>
    <dbReference type="NCBI Taxonomy" id="76021"/>
    <lineage>
        <taxon>Bacteria</taxon>
        <taxon>Bacillati</taxon>
        <taxon>Actinomycetota</taxon>
        <taxon>Actinomycetes</taxon>
        <taxon>Pseudonocardiales</taxon>
        <taxon>Pseudonocardiaceae</taxon>
        <taxon>Amycolatopsis</taxon>
    </lineage>
</organism>
<dbReference type="RefSeq" id="WP_076168764.1">
    <property type="nucleotide sequence ID" value="NZ_JBEZVB010000053.1"/>
</dbReference>
<evidence type="ECO:0000313" key="2">
    <source>
        <dbReference type="Proteomes" id="UP000187486"/>
    </source>
</evidence>
<gene>
    <name evidence="1" type="ORF">BS329_40450</name>
</gene>
<reference evidence="1 2" key="1">
    <citation type="submission" date="2016-01" db="EMBL/GenBank/DDBJ databases">
        <title>Amycolatopsis coloradensis genome sequencing and assembly.</title>
        <authorList>
            <person name="Mayilraj S."/>
        </authorList>
    </citation>
    <scope>NUCLEOTIDE SEQUENCE [LARGE SCALE GENOMIC DNA]</scope>
    <source>
        <strain evidence="1 2">DSM 44225</strain>
    </source>
</reference>
<evidence type="ECO:0000313" key="1">
    <source>
        <dbReference type="EMBL" id="OLZ43014.1"/>
    </source>
</evidence>
<dbReference type="EMBL" id="MQUQ01000041">
    <property type="protein sequence ID" value="OLZ43014.1"/>
    <property type="molecule type" value="Genomic_DNA"/>
</dbReference>
<proteinExistence type="predicted"/>
<protein>
    <submittedName>
        <fullName evidence="1">Uncharacterized protein</fullName>
    </submittedName>
</protein>
<sequence>MYIHARRRSISFSGRTITIKAAVKGLGTRKHTFTVGKISGLKNIPPTAFKPGKLVFDVPGASKAVVEDVPMYADKVDMNTFTYGGMDSKHVKMLEAAIRKAMSG</sequence>
<accession>A0A1R0KDG9</accession>
<dbReference type="OrthoDB" id="3626578at2"/>
<dbReference type="AlphaFoldDB" id="A0A1R0KDG9"/>
<name>A0A1R0KDG9_9PSEU</name>